<comment type="catalytic activity">
    <reaction evidence="1">
        <text>ATP + protein L-histidine = ADP + protein N-phospho-L-histidine.</text>
        <dbReference type="EC" id="2.7.13.3"/>
    </reaction>
</comment>
<dbReference type="GO" id="GO:0005524">
    <property type="term" value="F:ATP binding"/>
    <property type="evidence" value="ECO:0007669"/>
    <property type="project" value="UniProtKB-KW"/>
</dbReference>
<evidence type="ECO:0000256" key="6">
    <source>
        <dbReference type="ARBA" id="ARBA00022777"/>
    </source>
</evidence>
<dbReference type="GO" id="GO:0046983">
    <property type="term" value="F:protein dimerization activity"/>
    <property type="evidence" value="ECO:0007669"/>
    <property type="project" value="InterPro"/>
</dbReference>
<dbReference type="OrthoDB" id="227596at2"/>
<dbReference type="PANTHER" id="PTHR24421:SF10">
    <property type="entry name" value="NITRATE_NITRITE SENSOR PROTEIN NARQ"/>
    <property type="match status" value="1"/>
</dbReference>
<protein>
    <recommendedName>
        <fullName evidence="2">histidine kinase</fullName>
        <ecNumber evidence="2">2.7.13.3</ecNumber>
    </recommendedName>
</protein>
<dbReference type="Gene3D" id="1.20.5.1930">
    <property type="match status" value="1"/>
</dbReference>
<feature type="transmembrane region" description="Helical" evidence="9">
    <location>
        <begin position="148"/>
        <end position="167"/>
    </location>
</feature>
<proteinExistence type="predicted"/>
<accession>A0A4U3LHY9</accession>
<reference evidence="13 14" key="1">
    <citation type="submission" date="2019-04" db="EMBL/GenBank/DDBJ databases">
        <title>Kribbella sp. NEAU-THZ 27 nov., a novel actinomycete isolated from soil.</title>
        <authorList>
            <person name="Duan L."/>
        </authorList>
    </citation>
    <scope>NUCLEOTIDE SEQUENCE [LARGE SCALE GENOMIC DNA]</scope>
    <source>
        <strain evidence="14">NEAU-THZ27</strain>
    </source>
</reference>
<name>A0A4U3LHY9_9ACTN</name>
<dbReference type="InterPro" id="IPR050482">
    <property type="entry name" value="Sensor_HK_TwoCompSys"/>
</dbReference>
<dbReference type="Proteomes" id="UP000305836">
    <property type="component" value="Unassembled WGS sequence"/>
</dbReference>
<keyword evidence="9" id="KW-1133">Transmembrane helix</keyword>
<keyword evidence="6" id="KW-0418">Kinase</keyword>
<keyword evidence="9" id="KW-0812">Transmembrane</keyword>
<feature type="domain" description="Histidine kinase/HSP90-like ATPase" evidence="10">
    <location>
        <begin position="296"/>
        <end position="380"/>
    </location>
</feature>
<dbReference type="CDD" id="cd16917">
    <property type="entry name" value="HATPase_UhpB-NarQ-NarX-like"/>
    <property type="match status" value="1"/>
</dbReference>
<evidence type="ECO:0000256" key="1">
    <source>
        <dbReference type="ARBA" id="ARBA00000085"/>
    </source>
</evidence>
<feature type="transmembrane region" description="Helical" evidence="9">
    <location>
        <begin position="124"/>
        <end position="142"/>
    </location>
</feature>
<sequence>MRGQVGPAPGRQSWWIVASQRLSPYLDPLLGIVAAAAALTSLLTTDPASVDPRLENPDVVAAIATVVAAGGLAWRRSRPVASYAAMVVGGVVVSLSGHYIGLLSVLILFSLYSLAAHGRRRDGLVGLGVGVAVFGGLALLDVPDLRTSDLLLAVALLVAAWAVGDAIRSRRRQQQDQLLAAVTEERLRIARELHDVVAHSMSLIAVQAGVGAHLIRSDALAAEHSLEVIAETSRRALEQTRSMLGMLRAENEDGTRPPTRGLDDVAELVEDIRAAGLDVALERSGTAELDTAISLTAYRIVQESLTNVIKHSAARTATVTVACTVTTIELEIVDPGPSRASATGSGHGLVGLDERVRLVGGRAEYGAHGAGFRVHAELPVGVRR</sequence>
<dbReference type="SUPFAM" id="SSF55874">
    <property type="entry name" value="ATPase domain of HSP90 chaperone/DNA topoisomerase II/histidine kinase"/>
    <property type="match status" value="1"/>
</dbReference>
<dbReference type="AlphaFoldDB" id="A0A4U3LHY9"/>
<dbReference type="Pfam" id="PF02518">
    <property type="entry name" value="HATPase_c"/>
    <property type="match status" value="1"/>
</dbReference>
<dbReference type="Pfam" id="PF07730">
    <property type="entry name" value="HisKA_3"/>
    <property type="match status" value="1"/>
</dbReference>
<keyword evidence="14" id="KW-1185">Reference proteome</keyword>
<keyword evidence="5" id="KW-0547">Nucleotide-binding</keyword>
<organism evidence="13 14">
    <name type="scientific">Kribbella jiaozuonensis</name>
    <dbReference type="NCBI Taxonomy" id="2575441"/>
    <lineage>
        <taxon>Bacteria</taxon>
        <taxon>Bacillati</taxon>
        <taxon>Actinomycetota</taxon>
        <taxon>Actinomycetes</taxon>
        <taxon>Propionibacteriales</taxon>
        <taxon>Kribbellaceae</taxon>
        <taxon>Kribbella</taxon>
    </lineage>
</organism>
<dbReference type="GO" id="GO:0016020">
    <property type="term" value="C:membrane"/>
    <property type="evidence" value="ECO:0007669"/>
    <property type="project" value="InterPro"/>
</dbReference>
<keyword evidence="7" id="KW-0067">ATP-binding</keyword>
<evidence type="ECO:0000259" key="12">
    <source>
        <dbReference type="Pfam" id="PF23539"/>
    </source>
</evidence>
<evidence type="ECO:0000259" key="10">
    <source>
        <dbReference type="Pfam" id="PF02518"/>
    </source>
</evidence>
<dbReference type="Gene3D" id="3.30.565.10">
    <property type="entry name" value="Histidine kinase-like ATPase, C-terminal domain"/>
    <property type="match status" value="1"/>
</dbReference>
<evidence type="ECO:0000256" key="8">
    <source>
        <dbReference type="ARBA" id="ARBA00023012"/>
    </source>
</evidence>
<keyword evidence="9" id="KW-0472">Membrane</keyword>
<dbReference type="PANTHER" id="PTHR24421">
    <property type="entry name" value="NITRATE/NITRITE SENSOR PROTEIN NARX-RELATED"/>
    <property type="match status" value="1"/>
</dbReference>
<keyword evidence="8" id="KW-0902">Two-component regulatory system</keyword>
<evidence type="ECO:0000256" key="2">
    <source>
        <dbReference type="ARBA" id="ARBA00012438"/>
    </source>
</evidence>
<evidence type="ECO:0000256" key="7">
    <source>
        <dbReference type="ARBA" id="ARBA00022840"/>
    </source>
</evidence>
<dbReference type="Pfam" id="PF23539">
    <property type="entry name" value="DUF7134"/>
    <property type="match status" value="1"/>
</dbReference>
<evidence type="ECO:0000256" key="4">
    <source>
        <dbReference type="ARBA" id="ARBA00022679"/>
    </source>
</evidence>
<evidence type="ECO:0000256" key="5">
    <source>
        <dbReference type="ARBA" id="ARBA00022741"/>
    </source>
</evidence>
<dbReference type="InterPro" id="IPR036890">
    <property type="entry name" value="HATPase_C_sf"/>
</dbReference>
<feature type="transmembrane region" description="Helical" evidence="9">
    <location>
        <begin position="25"/>
        <end position="44"/>
    </location>
</feature>
<comment type="caution">
    <text evidence="13">The sequence shown here is derived from an EMBL/GenBank/DDBJ whole genome shotgun (WGS) entry which is preliminary data.</text>
</comment>
<feature type="domain" description="Signal transduction histidine kinase subgroup 3 dimerisation and phosphoacceptor" evidence="11">
    <location>
        <begin position="185"/>
        <end position="250"/>
    </location>
</feature>
<dbReference type="EC" id="2.7.13.3" evidence="2"/>
<evidence type="ECO:0000259" key="11">
    <source>
        <dbReference type="Pfam" id="PF07730"/>
    </source>
</evidence>
<feature type="domain" description="DUF7134" evidence="12">
    <location>
        <begin position="34"/>
        <end position="171"/>
    </location>
</feature>
<evidence type="ECO:0000313" key="14">
    <source>
        <dbReference type="Proteomes" id="UP000305836"/>
    </source>
</evidence>
<dbReference type="GO" id="GO:0000155">
    <property type="term" value="F:phosphorelay sensor kinase activity"/>
    <property type="evidence" value="ECO:0007669"/>
    <property type="project" value="InterPro"/>
</dbReference>
<gene>
    <name evidence="13" type="ORF">FDA38_32620</name>
</gene>
<keyword evidence="4" id="KW-0808">Transferase</keyword>
<dbReference type="InterPro" id="IPR003594">
    <property type="entry name" value="HATPase_dom"/>
</dbReference>
<evidence type="ECO:0000313" key="13">
    <source>
        <dbReference type="EMBL" id="TKK75171.1"/>
    </source>
</evidence>
<keyword evidence="3" id="KW-0597">Phosphoprotein</keyword>
<evidence type="ECO:0000256" key="9">
    <source>
        <dbReference type="SAM" id="Phobius"/>
    </source>
</evidence>
<feature type="transmembrane region" description="Helical" evidence="9">
    <location>
        <begin position="80"/>
        <end position="112"/>
    </location>
</feature>
<dbReference type="RefSeq" id="WP_137258034.1">
    <property type="nucleotide sequence ID" value="NZ_JBHSPQ010000005.1"/>
</dbReference>
<dbReference type="InterPro" id="IPR011712">
    <property type="entry name" value="Sig_transdc_His_kin_sub3_dim/P"/>
</dbReference>
<evidence type="ECO:0000256" key="3">
    <source>
        <dbReference type="ARBA" id="ARBA00022553"/>
    </source>
</evidence>
<dbReference type="InterPro" id="IPR055558">
    <property type="entry name" value="DUF7134"/>
</dbReference>
<dbReference type="EMBL" id="SZPZ01000005">
    <property type="protein sequence ID" value="TKK75171.1"/>
    <property type="molecule type" value="Genomic_DNA"/>
</dbReference>